<sequence length="141" mass="14915">MSAPLLVSTQSRTEKSRMLFAMGATLVSMGIGFITLSQLPTASALWVAPSASVHVAATHSSTVPMQGRLPSTTLPKRQANVVTMASRQDKVNRQKEMESEMDQAPPNPMSSPIAWIGLAFIFTPIIGLAIGIATGAILLPN</sequence>
<proteinExistence type="predicted"/>
<keyword evidence="2" id="KW-0812">Transmembrane</keyword>
<dbReference type="EMBL" id="HBJA01120573">
    <property type="protein sequence ID" value="CAE0830211.1"/>
    <property type="molecule type" value="Transcribed_RNA"/>
</dbReference>
<organism evidence="3">
    <name type="scientific">Eutreptiella gymnastica</name>
    <dbReference type="NCBI Taxonomy" id="73025"/>
    <lineage>
        <taxon>Eukaryota</taxon>
        <taxon>Discoba</taxon>
        <taxon>Euglenozoa</taxon>
        <taxon>Euglenida</taxon>
        <taxon>Spirocuta</taxon>
        <taxon>Euglenophyceae</taxon>
        <taxon>Eutreptiales</taxon>
        <taxon>Eutreptiaceae</taxon>
        <taxon>Eutreptiella</taxon>
    </lineage>
</organism>
<dbReference type="AlphaFoldDB" id="A0A7S4GAG4"/>
<keyword evidence="2" id="KW-0472">Membrane</keyword>
<name>A0A7S4GAG4_9EUGL</name>
<keyword evidence="2" id="KW-1133">Transmembrane helix</keyword>
<protein>
    <submittedName>
        <fullName evidence="3">Uncharacterized protein</fullName>
    </submittedName>
</protein>
<feature type="transmembrane region" description="Helical" evidence="2">
    <location>
        <begin position="113"/>
        <end position="139"/>
    </location>
</feature>
<gene>
    <name evidence="3" type="ORF">EGYM00163_LOCUS41491</name>
</gene>
<evidence type="ECO:0000256" key="2">
    <source>
        <dbReference type="SAM" id="Phobius"/>
    </source>
</evidence>
<evidence type="ECO:0000313" key="3">
    <source>
        <dbReference type="EMBL" id="CAE0830211.1"/>
    </source>
</evidence>
<reference evidence="3" key="1">
    <citation type="submission" date="2021-01" db="EMBL/GenBank/DDBJ databases">
        <authorList>
            <person name="Corre E."/>
            <person name="Pelletier E."/>
            <person name="Niang G."/>
            <person name="Scheremetjew M."/>
            <person name="Finn R."/>
            <person name="Kale V."/>
            <person name="Holt S."/>
            <person name="Cochrane G."/>
            <person name="Meng A."/>
            <person name="Brown T."/>
            <person name="Cohen L."/>
        </authorList>
    </citation>
    <scope>NUCLEOTIDE SEQUENCE</scope>
    <source>
        <strain evidence="3">CCMP1594</strain>
    </source>
</reference>
<feature type="compositionally biased region" description="Basic and acidic residues" evidence="1">
    <location>
        <begin position="87"/>
        <end position="98"/>
    </location>
</feature>
<accession>A0A7S4GAG4</accession>
<evidence type="ECO:0000256" key="1">
    <source>
        <dbReference type="SAM" id="MobiDB-lite"/>
    </source>
</evidence>
<feature type="transmembrane region" description="Helical" evidence="2">
    <location>
        <begin position="18"/>
        <end position="36"/>
    </location>
</feature>
<feature type="region of interest" description="Disordered" evidence="1">
    <location>
        <begin position="85"/>
        <end position="106"/>
    </location>
</feature>